<keyword evidence="3" id="KW-0285">Flavoprotein</keyword>
<evidence type="ECO:0000256" key="1">
    <source>
        <dbReference type="ARBA" id="ARBA00001974"/>
    </source>
</evidence>
<evidence type="ECO:0000313" key="8">
    <source>
        <dbReference type="Proteomes" id="UP000663891"/>
    </source>
</evidence>
<proteinExistence type="inferred from homology"/>
<dbReference type="GO" id="GO:0030488">
    <property type="term" value="P:tRNA methylation"/>
    <property type="evidence" value="ECO:0007669"/>
    <property type="project" value="TreeGrafter"/>
</dbReference>
<organism evidence="7 8">
    <name type="scientific">Adineta steineri</name>
    <dbReference type="NCBI Taxonomy" id="433720"/>
    <lineage>
        <taxon>Eukaryota</taxon>
        <taxon>Metazoa</taxon>
        <taxon>Spiralia</taxon>
        <taxon>Gnathifera</taxon>
        <taxon>Rotifera</taxon>
        <taxon>Eurotatoria</taxon>
        <taxon>Bdelloidea</taxon>
        <taxon>Adinetida</taxon>
        <taxon>Adinetidae</taxon>
        <taxon>Adineta</taxon>
    </lineage>
</organism>
<evidence type="ECO:0000259" key="6">
    <source>
        <dbReference type="SMART" id="SM01228"/>
    </source>
</evidence>
<evidence type="ECO:0000256" key="3">
    <source>
        <dbReference type="ARBA" id="ARBA00022630"/>
    </source>
</evidence>
<feature type="transmembrane region" description="Helical" evidence="5">
    <location>
        <begin position="590"/>
        <end position="612"/>
    </location>
</feature>
<dbReference type="InterPro" id="IPR047001">
    <property type="entry name" value="MnmG_C_subdom"/>
</dbReference>
<dbReference type="InterPro" id="IPR044920">
    <property type="entry name" value="MnmG_C_subdom_sf"/>
</dbReference>
<comment type="cofactor">
    <cofactor evidence="1">
        <name>FAD</name>
        <dbReference type="ChEBI" id="CHEBI:57692"/>
    </cofactor>
</comment>
<keyword evidence="4" id="KW-0274">FAD</keyword>
<accession>A0A814FQ85</accession>
<dbReference type="InterPro" id="IPR026904">
    <property type="entry name" value="MnmG_C"/>
</dbReference>
<dbReference type="GO" id="GO:0050660">
    <property type="term" value="F:flavin adenine dinucleotide binding"/>
    <property type="evidence" value="ECO:0007669"/>
    <property type="project" value="InterPro"/>
</dbReference>
<feature type="domain" description="tRNA uridine 5-carboxymethylaminomethyl modification enzyme C-terminal subdomain" evidence="6">
    <location>
        <begin position="776"/>
        <end position="846"/>
    </location>
</feature>
<feature type="transmembrane region" description="Helical" evidence="5">
    <location>
        <begin position="265"/>
        <end position="285"/>
    </location>
</feature>
<protein>
    <recommendedName>
        <fullName evidence="6">tRNA uridine 5-carboxymethylaminomethyl modification enzyme C-terminal subdomain domain-containing protein</fullName>
    </recommendedName>
</protein>
<dbReference type="PANTHER" id="PTHR11806:SF0">
    <property type="entry name" value="PROTEIN MTO1 HOMOLOG, MITOCHONDRIAL"/>
    <property type="match status" value="1"/>
</dbReference>
<keyword evidence="5" id="KW-0812">Transmembrane</keyword>
<gene>
    <name evidence="7" type="ORF">VCS650_LOCUS13844</name>
</gene>
<keyword evidence="5" id="KW-0472">Membrane</keyword>
<evidence type="ECO:0000256" key="5">
    <source>
        <dbReference type="SAM" id="Phobius"/>
    </source>
</evidence>
<dbReference type="FunFam" id="1.10.150.570:FF:000001">
    <property type="entry name" value="tRNA uridine 5-carboxymethylaminomethyl modification enzyme MnmG"/>
    <property type="match status" value="1"/>
</dbReference>
<dbReference type="Gene3D" id="1.10.150.570">
    <property type="entry name" value="GidA associated domain, C-terminal subdomain"/>
    <property type="match status" value="1"/>
</dbReference>
<dbReference type="PANTHER" id="PTHR11806">
    <property type="entry name" value="GLUCOSE INHIBITED DIVISION PROTEIN A"/>
    <property type="match status" value="1"/>
</dbReference>
<comment type="caution">
    <text evidence="7">The sequence shown here is derived from an EMBL/GenBank/DDBJ whole genome shotgun (WGS) entry which is preliminary data.</text>
</comment>
<dbReference type="OrthoDB" id="10601894at2759"/>
<dbReference type="EMBL" id="CAJNON010000113">
    <property type="protein sequence ID" value="CAF0984357.1"/>
    <property type="molecule type" value="Genomic_DNA"/>
</dbReference>
<comment type="similarity">
    <text evidence="2">Belongs to the MnmG family.</text>
</comment>
<dbReference type="GO" id="GO:0005829">
    <property type="term" value="C:cytosol"/>
    <property type="evidence" value="ECO:0007669"/>
    <property type="project" value="TreeGrafter"/>
</dbReference>
<feature type="transmembrane region" description="Helical" evidence="5">
    <location>
        <begin position="172"/>
        <end position="194"/>
    </location>
</feature>
<feature type="transmembrane region" description="Helical" evidence="5">
    <location>
        <begin position="683"/>
        <end position="703"/>
    </location>
</feature>
<dbReference type="AlphaFoldDB" id="A0A814FQ85"/>
<dbReference type="InterPro" id="IPR002218">
    <property type="entry name" value="MnmG-rel"/>
</dbReference>
<evidence type="ECO:0000256" key="2">
    <source>
        <dbReference type="ARBA" id="ARBA00007653"/>
    </source>
</evidence>
<dbReference type="GO" id="GO:0005739">
    <property type="term" value="C:mitochondrion"/>
    <property type="evidence" value="ECO:0007669"/>
    <property type="project" value="GOC"/>
</dbReference>
<keyword evidence="5" id="KW-1133">Transmembrane helix</keyword>
<dbReference type="Pfam" id="PF13932">
    <property type="entry name" value="SAM_GIDA_C"/>
    <property type="match status" value="1"/>
</dbReference>
<dbReference type="SMART" id="SM01228">
    <property type="entry name" value="GIDA_assoc_3"/>
    <property type="match status" value="1"/>
</dbReference>
<dbReference type="GO" id="GO:0070899">
    <property type="term" value="P:mitochondrial tRNA wobble uridine modification"/>
    <property type="evidence" value="ECO:0007669"/>
    <property type="project" value="UniProtKB-ARBA"/>
</dbReference>
<sequence>MPAIETAFQLELYTYDGLSWEVATISVEYDGTSDTCSCSSSASCNMWSAFYNKSESELSWYLIWQPSVVSLQVQNWFVACWPLESLLLSSLDNSFLNNQTALDVIATYFNWPLNSTPMALNIPKEINQTVTFNDTLQTLFMENFSTELNYSLYYAECRPRSCLYSVNQHSSFLYIFTALLGLYGGLSVVLRLLIPHVVSSLIRYLNSTPPQLLFVDVVTIRVTWKQRGRAMTKIVRDSLVDLNLFKSSLRQQPSDIKQQRWTTRIYIALLALALIILTLQGLLSYETKLIQVSNPSFSTVQQLQSQTNLISSLQCSCTQLTIPYGQFIQLQPFYHQVCSSAFVTDDWIIAFDDLITQTTIGNDIQAFYDDELISAYLLSESLLKAELVSVTTVFQTNSVANFLQLLSFVRTFVLGNQLMPAIETAFQLELYTYDGLSWEVATISVKSDGTSDTCSCSSSASCNMWSAFYNKSESELSRYLIWQPSVVSLQVQNWFVACWPLESLLLSSLDNSFLNNQTALDVIATYFNWPSNSTPMALNISKEINETVTFNDILQNLFMENFSTEFNYSLYYDECRPRSCLYSVNQHSSFLYIFTALLGLYGGISVVLRLLIPHVVSSLIRYLNPTPPQLLFVDVVTIRVTWKQRARAMTKIVRGLLVDLNLFKSSLRQQPSDIKQQRWTTRIYITLLTLALIILTLHGMLSFETKLIEVSNPSFSTVQQLQSQTNLISSLQCPCTQLTIPYGQFIQLQPFYHQVCSSAFVTDDWIIAFDDLITDAVYEHLTKRQKNEIDEVKRDESFIIPDSFDYQILQISNEAKQRLEEVRPTTLGSASRIPGITPATIFSLLRALKRQSQTSIFNV</sequence>
<reference evidence="7" key="1">
    <citation type="submission" date="2021-02" db="EMBL/GenBank/DDBJ databases">
        <authorList>
            <person name="Nowell W R."/>
        </authorList>
    </citation>
    <scope>NUCLEOTIDE SEQUENCE</scope>
</reference>
<evidence type="ECO:0000313" key="7">
    <source>
        <dbReference type="EMBL" id="CAF0984357.1"/>
    </source>
</evidence>
<name>A0A814FQ85_9BILA</name>
<dbReference type="Proteomes" id="UP000663891">
    <property type="component" value="Unassembled WGS sequence"/>
</dbReference>
<evidence type="ECO:0000256" key="4">
    <source>
        <dbReference type="ARBA" id="ARBA00022827"/>
    </source>
</evidence>